<dbReference type="InterPro" id="IPR007430">
    <property type="entry name" value="VirB8"/>
</dbReference>
<evidence type="ECO:0000313" key="7">
    <source>
        <dbReference type="EMBL" id="XBV47764.1"/>
    </source>
</evidence>
<evidence type="ECO:0000259" key="6">
    <source>
        <dbReference type="Pfam" id="PF04335"/>
    </source>
</evidence>
<dbReference type="EMBL" id="CP158295">
    <property type="protein sequence ID" value="XBV47764.1"/>
    <property type="molecule type" value="Genomic_DNA"/>
</dbReference>
<name>A0AAU7U450_9GAMM</name>
<accession>A0AAU7U450</accession>
<dbReference type="InterPro" id="IPR032710">
    <property type="entry name" value="NTF2-like_dom_sf"/>
</dbReference>
<keyword evidence="4 5" id="KW-0472">Membrane</keyword>
<dbReference type="GO" id="GO:0016020">
    <property type="term" value="C:membrane"/>
    <property type="evidence" value="ECO:0007669"/>
    <property type="project" value="UniProtKB-SubCell"/>
</dbReference>
<dbReference type="CDD" id="cd16424">
    <property type="entry name" value="VirB8"/>
    <property type="match status" value="1"/>
</dbReference>
<keyword evidence="3 5" id="KW-1133">Transmembrane helix</keyword>
<gene>
    <name evidence="7" type="ORF">AAF463_25135</name>
</gene>
<dbReference type="RefSeq" id="WP_350262817.1">
    <property type="nucleotide sequence ID" value="NZ_CP158295.1"/>
</dbReference>
<evidence type="ECO:0000256" key="2">
    <source>
        <dbReference type="ARBA" id="ARBA00022692"/>
    </source>
</evidence>
<comment type="subcellular location">
    <subcellularLocation>
        <location evidence="1">Membrane</location>
        <topology evidence="1">Single-pass membrane protein</topology>
    </subcellularLocation>
</comment>
<reference evidence="7" key="1">
    <citation type="submission" date="2024-06" db="EMBL/GenBank/DDBJ databases">
        <title>Multiomics insights into the TNT degradation mechanism by Pantoea sp. BJ2 isolated from an ammunition destruction site.</title>
        <authorList>
            <person name="Luo J."/>
        </authorList>
    </citation>
    <scope>NUCLEOTIDE SEQUENCE</scope>
    <source>
        <strain evidence="7">BJ2</strain>
        <plasmid evidence="7">plasmindC</plasmid>
    </source>
</reference>
<protein>
    <submittedName>
        <fullName evidence="7">Type IV secretion system protein</fullName>
    </submittedName>
</protein>
<feature type="transmembrane region" description="Helical" evidence="5">
    <location>
        <begin position="30"/>
        <end position="55"/>
    </location>
</feature>
<evidence type="ECO:0000256" key="4">
    <source>
        <dbReference type="ARBA" id="ARBA00023136"/>
    </source>
</evidence>
<dbReference type="Pfam" id="PF04335">
    <property type="entry name" value="VirB8"/>
    <property type="match status" value="1"/>
</dbReference>
<dbReference type="AlphaFoldDB" id="A0AAU7U450"/>
<feature type="domain" description="Bacterial virulence protein VirB8" evidence="6">
    <location>
        <begin position="13"/>
        <end position="224"/>
    </location>
</feature>
<evidence type="ECO:0000256" key="5">
    <source>
        <dbReference type="SAM" id="Phobius"/>
    </source>
</evidence>
<geneLocation type="plasmid" evidence="7">
    <name>plasmindC</name>
</geneLocation>
<sequence>MKSQTIEQTIKAAQNFEQINLDRDQRQKRAGFAVGGAGLLIAVLAIAAVIVMLPLKQTRVDLYVLDKAAGVISKVSEFTEEAISGDLATSKLLSETYLDLREKYNYFSLQDDYNAIQAYNSDSVNKEYIDLFNGPKAPDVIYNKADYLVKTEVISDFITEATDPDKLATIRFKKSIRNVKTGSVNTEFWVARITFRFVDTKSLSEEQRRINKLGYIVTSFDAIQEHGVTQ</sequence>
<keyword evidence="7" id="KW-0614">Plasmid</keyword>
<dbReference type="SUPFAM" id="SSF54427">
    <property type="entry name" value="NTF2-like"/>
    <property type="match status" value="1"/>
</dbReference>
<evidence type="ECO:0000256" key="1">
    <source>
        <dbReference type="ARBA" id="ARBA00004167"/>
    </source>
</evidence>
<evidence type="ECO:0000256" key="3">
    <source>
        <dbReference type="ARBA" id="ARBA00022989"/>
    </source>
</evidence>
<dbReference type="Gene3D" id="3.10.450.230">
    <property type="entry name" value="VirB8 protein"/>
    <property type="match status" value="1"/>
</dbReference>
<organism evidence="7">
    <name type="scientific">Pantoea sp. BJ2</name>
    <dbReference type="NCBI Taxonomy" id="3141322"/>
    <lineage>
        <taxon>Bacteria</taxon>
        <taxon>Pseudomonadati</taxon>
        <taxon>Pseudomonadota</taxon>
        <taxon>Gammaproteobacteria</taxon>
        <taxon>Enterobacterales</taxon>
        <taxon>Erwiniaceae</taxon>
        <taxon>Pantoea</taxon>
    </lineage>
</organism>
<keyword evidence="2 5" id="KW-0812">Transmembrane</keyword>
<proteinExistence type="predicted"/>